<keyword evidence="2" id="KW-1133">Transmembrane helix</keyword>
<feature type="region of interest" description="Disordered" evidence="1">
    <location>
        <begin position="199"/>
        <end position="222"/>
    </location>
</feature>
<feature type="transmembrane region" description="Helical" evidence="2">
    <location>
        <begin position="174"/>
        <end position="190"/>
    </location>
</feature>
<feature type="transmembrane region" description="Helical" evidence="2">
    <location>
        <begin position="73"/>
        <end position="98"/>
    </location>
</feature>
<protein>
    <recommendedName>
        <fullName evidence="5">DUF4386 family protein</fullName>
    </recommendedName>
</protein>
<keyword evidence="2" id="KW-0812">Transmembrane</keyword>
<feature type="transmembrane region" description="Helical" evidence="2">
    <location>
        <begin position="40"/>
        <end position="61"/>
    </location>
</feature>
<gene>
    <name evidence="3" type="ORF">I4J89_25305</name>
</gene>
<dbReference type="EMBL" id="JADQTO010000012">
    <property type="protein sequence ID" value="MBG0564772.1"/>
    <property type="molecule type" value="Genomic_DNA"/>
</dbReference>
<proteinExistence type="predicted"/>
<organism evidence="3 4">
    <name type="scientific">Actinoplanes aureus</name>
    <dbReference type="NCBI Taxonomy" id="2792083"/>
    <lineage>
        <taxon>Bacteria</taxon>
        <taxon>Bacillati</taxon>
        <taxon>Actinomycetota</taxon>
        <taxon>Actinomycetes</taxon>
        <taxon>Micromonosporales</taxon>
        <taxon>Micromonosporaceae</taxon>
        <taxon>Actinoplanes</taxon>
    </lineage>
</organism>
<evidence type="ECO:0008006" key="5">
    <source>
        <dbReference type="Google" id="ProtNLM"/>
    </source>
</evidence>
<reference evidence="3" key="1">
    <citation type="submission" date="2020-11" db="EMBL/GenBank/DDBJ databases">
        <title>Isolation and identification of active actinomycetes.</title>
        <authorList>
            <person name="Sun X."/>
        </authorList>
    </citation>
    <scope>NUCLEOTIDE SEQUENCE</scope>
    <source>
        <strain evidence="3">NEAU-A11</strain>
    </source>
</reference>
<dbReference type="AlphaFoldDB" id="A0A931CC78"/>
<feature type="transmembrane region" description="Helical" evidence="2">
    <location>
        <begin position="128"/>
        <end position="145"/>
    </location>
</feature>
<keyword evidence="4" id="KW-1185">Reference proteome</keyword>
<sequence>MRLAFLLGTPLAWAVLLLFHPAHDAGDIYGSLRDQADRWLIVHLGTLLFIGLLGAAVYLLLDGLRGTAATVSRVAAGVFVLFYGAGEAIQGIAVGVLVRHTNDAPPGERVAAARAIQALWDDPISDDLAVTIGAIGWAVAVLAAADAVRRAGAPLSATVLLALSSIVLMHAPPIGPAGLLCFMAAVVVLARHRRDSFEEGGVDHDISPATADGPVRRGPDRS</sequence>
<evidence type="ECO:0000256" key="1">
    <source>
        <dbReference type="SAM" id="MobiDB-lite"/>
    </source>
</evidence>
<evidence type="ECO:0000256" key="2">
    <source>
        <dbReference type="SAM" id="Phobius"/>
    </source>
</evidence>
<dbReference type="Proteomes" id="UP000598146">
    <property type="component" value="Unassembled WGS sequence"/>
</dbReference>
<comment type="caution">
    <text evidence="3">The sequence shown here is derived from an EMBL/GenBank/DDBJ whole genome shotgun (WGS) entry which is preliminary data.</text>
</comment>
<keyword evidence="2" id="KW-0472">Membrane</keyword>
<evidence type="ECO:0000313" key="3">
    <source>
        <dbReference type="EMBL" id="MBG0564772.1"/>
    </source>
</evidence>
<dbReference type="RefSeq" id="WP_196416549.1">
    <property type="nucleotide sequence ID" value="NZ_JADQTO010000012.1"/>
</dbReference>
<accession>A0A931CC78</accession>
<feature type="transmembrane region" description="Helical" evidence="2">
    <location>
        <begin position="152"/>
        <end position="168"/>
    </location>
</feature>
<evidence type="ECO:0000313" key="4">
    <source>
        <dbReference type="Proteomes" id="UP000598146"/>
    </source>
</evidence>
<name>A0A931CC78_9ACTN</name>